<accession>A0ABD5UQT0</accession>
<reference evidence="3 4" key="1">
    <citation type="journal article" date="2019" name="Int. J. Syst. Evol. Microbiol.">
        <title>The Global Catalogue of Microorganisms (GCM) 10K type strain sequencing project: providing services to taxonomists for standard genome sequencing and annotation.</title>
        <authorList>
            <consortium name="The Broad Institute Genomics Platform"/>
            <consortium name="The Broad Institute Genome Sequencing Center for Infectious Disease"/>
            <person name="Wu L."/>
            <person name="Ma J."/>
        </authorList>
    </citation>
    <scope>NUCLEOTIDE SEQUENCE [LARGE SCALE GENOMIC DNA]</scope>
    <source>
        <strain evidence="3 4">SKJ47</strain>
    </source>
</reference>
<gene>
    <name evidence="3" type="ORF">ACFQE9_04490</name>
</gene>
<dbReference type="Gene3D" id="1.20.58.290">
    <property type="entry name" value="Hypothetical membrane protein ta0354_69_121"/>
    <property type="match status" value="1"/>
</dbReference>
<proteinExistence type="predicted"/>
<dbReference type="InterPro" id="IPR012349">
    <property type="entry name" value="Split_barrel_FMN-bd"/>
</dbReference>
<dbReference type="EMBL" id="JBHSXL010000003">
    <property type="protein sequence ID" value="MFC6891875.1"/>
    <property type="molecule type" value="Genomic_DNA"/>
</dbReference>
<feature type="domain" description="DUF447" evidence="1">
    <location>
        <begin position="27"/>
        <end position="140"/>
    </location>
</feature>
<dbReference type="AlphaFoldDB" id="A0ABD5UQT0"/>
<evidence type="ECO:0000259" key="2">
    <source>
        <dbReference type="Pfam" id="PF20766"/>
    </source>
</evidence>
<dbReference type="Pfam" id="PF20766">
    <property type="entry name" value="DUF447_C"/>
    <property type="match status" value="1"/>
</dbReference>
<dbReference type="Pfam" id="PF04289">
    <property type="entry name" value="DUF447_N"/>
    <property type="match status" value="1"/>
</dbReference>
<dbReference type="RefSeq" id="WP_379740940.1">
    <property type="nucleotide sequence ID" value="NZ_JBHSVN010000001.1"/>
</dbReference>
<keyword evidence="4" id="KW-1185">Reference proteome</keyword>
<protein>
    <submittedName>
        <fullName evidence="3">DUF447 domain-containing protein</fullName>
    </submittedName>
</protein>
<comment type="caution">
    <text evidence="3">The sequence shown here is derived from an EMBL/GenBank/DDBJ whole genome shotgun (WGS) entry which is preliminary data.</text>
</comment>
<dbReference type="Proteomes" id="UP001596296">
    <property type="component" value="Unassembled WGS sequence"/>
</dbReference>
<dbReference type="Gene3D" id="2.30.110.10">
    <property type="entry name" value="Electron Transport, Fmn-binding Protein, Chain A"/>
    <property type="match status" value="1"/>
</dbReference>
<evidence type="ECO:0000259" key="1">
    <source>
        <dbReference type="Pfam" id="PF04289"/>
    </source>
</evidence>
<sequence>MTREGRVDSSDGEATAAGWPVRLRGVTESIVSTLGPNDRWNVAALGLHAPDDEDETVTARTYGRTRTRGNFERRGGGVVQFTVDPRTFVEAALAIEERSEAILPEADAWVEIEATRVGIDHEGDTEIATWELDPIESAVIAERVPTINRGFGAVIEATVAASRLDVAAYDEGELLARLGRLAGTVDRCGGPREREAFARIDELTGWRDRNEPF</sequence>
<evidence type="ECO:0000313" key="3">
    <source>
        <dbReference type="EMBL" id="MFC6891875.1"/>
    </source>
</evidence>
<name>A0ABD5UQT0_9EURY</name>
<dbReference type="InterPro" id="IPR049288">
    <property type="entry name" value="DUF447_C"/>
</dbReference>
<feature type="domain" description="DUF447" evidence="2">
    <location>
        <begin position="148"/>
        <end position="201"/>
    </location>
</feature>
<organism evidence="3 4">
    <name type="scientific">Halopenitus salinus</name>
    <dbReference type="NCBI Taxonomy" id="1198295"/>
    <lineage>
        <taxon>Archaea</taxon>
        <taxon>Methanobacteriati</taxon>
        <taxon>Methanobacteriota</taxon>
        <taxon>Stenosarchaea group</taxon>
        <taxon>Halobacteria</taxon>
        <taxon>Halobacteriales</taxon>
        <taxon>Haloferacaceae</taxon>
        <taxon>Halopenitus</taxon>
    </lineage>
</organism>
<evidence type="ECO:0000313" key="4">
    <source>
        <dbReference type="Proteomes" id="UP001596296"/>
    </source>
</evidence>
<dbReference type="SUPFAM" id="SSF50475">
    <property type="entry name" value="FMN-binding split barrel"/>
    <property type="match status" value="1"/>
</dbReference>
<dbReference type="InterPro" id="IPR007386">
    <property type="entry name" value="DUF447_N"/>
</dbReference>